<dbReference type="InterPro" id="IPR012943">
    <property type="entry name" value="Cnn_1N"/>
</dbReference>
<feature type="coiled-coil region" evidence="3">
    <location>
        <begin position="730"/>
        <end position="757"/>
    </location>
</feature>
<evidence type="ECO:0000256" key="3">
    <source>
        <dbReference type="SAM" id="Coils"/>
    </source>
</evidence>
<name>A0A507EMN6_9FUNG</name>
<feature type="coiled-coil region" evidence="3">
    <location>
        <begin position="916"/>
        <end position="943"/>
    </location>
</feature>
<keyword evidence="3" id="KW-0175">Coiled coil</keyword>
<evidence type="ECO:0000313" key="6">
    <source>
        <dbReference type="Proteomes" id="UP000320333"/>
    </source>
</evidence>
<sequence>MFNDFDTPLREDFEEPSFLLDASGIDNANTADEFVDASEDNLQPNNNAVNPMGIRERDKVLDTLRKENFNLKLRIFFLEERLESFCGDGEKKGKENILLKLQTEIEELEVDLMDERTTCRKAVEELNAATLSNEALQREVAQLRQESQKYKALADSAKAVDRELHSLAGTDNASATSSPSRKLKGVAAVKVRISELVSGKEILESTVASLTTNVAQLSSELSATKESNFAKAAELTTIHQDLAKAQRKLSSATDQLNELKVNKVNMDHALKEAVDSQAKTQELFEQSLENLEKSETKLKSCEKELSKLKSAHQENLGLKQSVEEKENLEKELRNEIKNLTEEVRTLKPSLQKSNQTLEEYSYLNKNLQKELQESHHMNEILTAEVSKLKELQTNTANELETEIRDLHFQLSQLAQERAEELEQCIARHKSPGPELRKLRHDHSAEIELYKQKIADSERLSEIANNELNFLRTELMEQTRKLQQIEERWRIEKDVREATAQRDQESLAASRAEIEERYTRLMEGERQFFKGVERDLNDRCAVLQVELAALKNEMGMFQRDADIVYEEKMAARQREVDTLQQEVKRLTDLGTMKDNRHEEAREQFVQETQKLIQQLDQVSKDREDWIQMVQRLQNEREETSKNVDDHVQSFCDILVWINTVMGLPEVDISRVSDVFVVKQYIRQSLEDFQQIRDFFSETVQALTDKFVIEKRLYTERCESIITRLKKFEGIIKNATLIQRKLKSELESTKQQLAQSRQDQFSHVSELESLRNQLFTVKNDALCAQTAIQDTALDLDKSNAIIQESNSALNAQKRELFSIRTQLETAERELQAERDYAEQVVAQFKKLEAVERETRSSIGVLEEALRSADAREARYKDILRKEEDAVLSGREVEAELLKKIQVLEHEIVDCQKTRHGERKVLDARIHELEENLMVVKRQLEIAETHRQNMAELHSPLTPHFEDPAVLVSANERLRSDFSHMRRQLEEKDECIHGLRNQFADVIHKLESSRLKHMNREERYKKTIGKAIAHLERFNGRQEGMEVALDILKERVK</sequence>
<protein>
    <recommendedName>
        <fullName evidence="4">Centrosomin N-terminal motif 1 domain-containing protein</fullName>
    </recommendedName>
</protein>
<comment type="subcellular location">
    <subcellularLocation>
        <location evidence="1">Cytoplasm</location>
    </subcellularLocation>
</comment>
<feature type="coiled-coil region" evidence="3">
    <location>
        <begin position="91"/>
        <end position="160"/>
    </location>
</feature>
<dbReference type="Proteomes" id="UP000320333">
    <property type="component" value="Unassembled WGS sequence"/>
</dbReference>
<accession>A0A507EMN6</accession>
<feature type="coiled-coil region" evidence="3">
    <location>
        <begin position="446"/>
        <end position="487"/>
    </location>
</feature>
<gene>
    <name evidence="5" type="ORF">CcCBS67573_g08151</name>
</gene>
<dbReference type="GO" id="GO:0005815">
    <property type="term" value="C:microtubule organizing center"/>
    <property type="evidence" value="ECO:0007669"/>
    <property type="project" value="InterPro"/>
</dbReference>
<feature type="domain" description="Centrosomin N-terminal motif 1" evidence="4">
    <location>
        <begin position="54"/>
        <end position="123"/>
    </location>
</feature>
<feature type="coiled-coil region" evidence="3">
    <location>
        <begin position="807"/>
        <end position="841"/>
    </location>
</feature>
<dbReference type="EMBL" id="QEAP01000494">
    <property type="protein sequence ID" value="TPX65353.1"/>
    <property type="molecule type" value="Genomic_DNA"/>
</dbReference>
<dbReference type="Pfam" id="PF07989">
    <property type="entry name" value="Cnn_1N"/>
    <property type="match status" value="1"/>
</dbReference>
<evidence type="ECO:0000259" key="4">
    <source>
        <dbReference type="Pfam" id="PF07989"/>
    </source>
</evidence>
<keyword evidence="2" id="KW-0963">Cytoplasm</keyword>
<comment type="caution">
    <text evidence="5">The sequence shown here is derived from an EMBL/GenBank/DDBJ whole genome shotgun (WGS) entry which is preliminary data.</text>
</comment>
<dbReference type="OrthoDB" id="10255000at2759"/>
<evidence type="ECO:0000256" key="1">
    <source>
        <dbReference type="ARBA" id="ARBA00004496"/>
    </source>
</evidence>
<keyword evidence="6" id="KW-1185">Reference proteome</keyword>
<feature type="coiled-coil region" evidence="3">
    <location>
        <begin position="200"/>
        <end position="416"/>
    </location>
</feature>
<organism evidence="5 6">
    <name type="scientific">Chytriomyces confervae</name>
    <dbReference type="NCBI Taxonomy" id="246404"/>
    <lineage>
        <taxon>Eukaryota</taxon>
        <taxon>Fungi</taxon>
        <taxon>Fungi incertae sedis</taxon>
        <taxon>Chytridiomycota</taxon>
        <taxon>Chytridiomycota incertae sedis</taxon>
        <taxon>Chytridiomycetes</taxon>
        <taxon>Chytridiales</taxon>
        <taxon>Chytriomycetaceae</taxon>
        <taxon>Chytriomyces</taxon>
    </lineage>
</organism>
<dbReference type="AlphaFoldDB" id="A0A507EMN6"/>
<dbReference type="GO" id="GO:0005737">
    <property type="term" value="C:cytoplasm"/>
    <property type="evidence" value="ECO:0007669"/>
    <property type="project" value="UniProtKB-SubCell"/>
</dbReference>
<evidence type="ECO:0000256" key="2">
    <source>
        <dbReference type="ARBA" id="ARBA00022490"/>
    </source>
</evidence>
<feature type="coiled-coil region" evidence="3">
    <location>
        <begin position="614"/>
        <end position="648"/>
    </location>
</feature>
<dbReference type="STRING" id="246404.A0A507EMN6"/>
<reference evidence="5 6" key="1">
    <citation type="journal article" date="2019" name="Sci. Rep.">
        <title>Comparative genomics of chytrid fungi reveal insights into the obligate biotrophic and pathogenic lifestyle of Synchytrium endobioticum.</title>
        <authorList>
            <person name="van de Vossenberg B.T.L.H."/>
            <person name="Warris S."/>
            <person name="Nguyen H.D.T."/>
            <person name="van Gent-Pelzer M.P.E."/>
            <person name="Joly D.L."/>
            <person name="van de Geest H.C."/>
            <person name="Bonants P.J.M."/>
            <person name="Smith D.S."/>
            <person name="Levesque C.A."/>
            <person name="van der Lee T.A.J."/>
        </authorList>
    </citation>
    <scope>NUCLEOTIDE SEQUENCE [LARGE SCALE GENOMIC DNA]</scope>
    <source>
        <strain evidence="5 6">CBS 675.73</strain>
    </source>
</reference>
<proteinExistence type="predicted"/>
<feature type="coiled-coil region" evidence="3">
    <location>
        <begin position="532"/>
        <end position="588"/>
    </location>
</feature>
<evidence type="ECO:0000313" key="5">
    <source>
        <dbReference type="EMBL" id="TPX65353.1"/>
    </source>
</evidence>